<reference evidence="14" key="1">
    <citation type="submission" date="2023-07" db="EMBL/GenBank/DDBJ databases">
        <authorList>
            <consortium name="AG Swart"/>
            <person name="Singh M."/>
            <person name="Singh A."/>
            <person name="Seah K."/>
            <person name="Emmerich C."/>
        </authorList>
    </citation>
    <scope>NUCLEOTIDE SEQUENCE</scope>
    <source>
        <strain evidence="14">DP1</strain>
    </source>
</reference>
<dbReference type="FunFam" id="3.30.200.20:FF:000003">
    <property type="entry name" value="Non-specific serine/threonine protein kinase"/>
    <property type="match status" value="1"/>
</dbReference>
<comment type="caution">
    <text evidence="14">The sequence shown here is derived from an EMBL/GenBank/DDBJ whole genome shotgun (WGS) entry which is preliminary data.</text>
</comment>
<evidence type="ECO:0000256" key="1">
    <source>
        <dbReference type="ARBA" id="ARBA00011245"/>
    </source>
</evidence>
<evidence type="ECO:0000259" key="12">
    <source>
        <dbReference type="PROSITE" id="PS50011"/>
    </source>
</evidence>
<feature type="domain" description="PH" evidence="11">
    <location>
        <begin position="385"/>
        <end position="488"/>
    </location>
</feature>
<evidence type="ECO:0000256" key="8">
    <source>
        <dbReference type="ARBA" id="ARBA00024334"/>
    </source>
</evidence>
<proteinExistence type="inferred from homology"/>
<evidence type="ECO:0000313" key="15">
    <source>
        <dbReference type="Proteomes" id="UP001295684"/>
    </source>
</evidence>
<dbReference type="InterPro" id="IPR011993">
    <property type="entry name" value="PH-like_dom_sf"/>
</dbReference>
<dbReference type="PROSITE" id="PS00107">
    <property type="entry name" value="PROTEIN_KINASE_ATP"/>
    <property type="match status" value="1"/>
</dbReference>
<feature type="compositionally biased region" description="Polar residues" evidence="10">
    <location>
        <begin position="219"/>
        <end position="242"/>
    </location>
</feature>
<dbReference type="Gene3D" id="2.30.29.30">
    <property type="entry name" value="Pleckstrin-homology domain (PH domain)/Phosphotyrosine-binding domain (PTB)"/>
    <property type="match status" value="1"/>
</dbReference>
<keyword evidence="7 9" id="KW-0067">ATP-binding</keyword>
<dbReference type="GO" id="GO:0005509">
    <property type="term" value="F:calcium ion binding"/>
    <property type="evidence" value="ECO:0007669"/>
    <property type="project" value="InterPro"/>
</dbReference>
<dbReference type="Pfam" id="PF00069">
    <property type="entry name" value="Pkinase"/>
    <property type="match status" value="1"/>
</dbReference>
<dbReference type="SMART" id="SM00054">
    <property type="entry name" value="EFh"/>
    <property type="match status" value="2"/>
</dbReference>
<keyword evidence="5" id="KW-0418">Kinase</keyword>
<evidence type="ECO:0000256" key="3">
    <source>
        <dbReference type="ARBA" id="ARBA00022679"/>
    </source>
</evidence>
<feature type="domain" description="EF-hand" evidence="13">
    <location>
        <begin position="92"/>
        <end position="127"/>
    </location>
</feature>
<dbReference type="Gene3D" id="3.30.200.20">
    <property type="entry name" value="Phosphorylase Kinase, domain 1"/>
    <property type="match status" value="1"/>
</dbReference>
<dbReference type="InterPro" id="IPR008271">
    <property type="entry name" value="Ser/Thr_kinase_AS"/>
</dbReference>
<feature type="domain" description="Protein kinase" evidence="12">
    <location>
        <begin position="497"/>
        <end position="755"/>
    </location>
</feature>
<dbReference type="PROSITE" id="PS50011">
    <property type="entry name" value="PROTEIN_KINASE_DOM"/>
    <property type="match status" value="1"/>
</dbReference>
<feature type="compositionally biased region" description="Basic and acidic residues" evidence="10">
    <location>
        <begin position="265"/>
        <end position="276"/>
    </location>
</feature>
<dbReference type="PROSITE" id="PS50003">
    <property type="entry name" value="PH_DOMAIN"/>
    <property type="match status" value="1"/>
</dbReference>
<dbReference type="InterPro" id="IPR017441">
    <property type="entry name" value="Protein_kinase_ATP_BS"/>
</dbReference>
<evidence type="ECO:0000256" key="5">
    <source>
        <dbReference type="ARBA" id="ARBA00022777"/>
    </source>
</evidence>
<dbReference type="PROSITE" id="PS00018">
    <property type="entry name" value="EF_HAND_1"/>
    <property type="match status" value="2"/>
</dbReference>
<keyword evidence="3" id="KW-0808">Transferase</keyword>
<evidence type="ECO:0000259" key="13">
    <source>
        <dbReference type="PROSITE" id="PS50222"/>
    </source>
</evidence>
<dbReference type="Gene3D" id="1.10.238.10">
    <property type="entry name" value="EF-hand"/>
    <property type="match status" value="1"/>
</dbReference>
<dbReference type="InterPro" id="IPR000719">
    <property type="entry name" value="Prot_kinase_dom"/>
</dbReference>
<feature type="domain" description="EF-hand" evidence="13">
    <location>
        <begin position="62"/>
        <end position="91"/>
    </location>
</feature>
<dbReference type="FunFam" id="1.10.510.10:FF:000571">
    <property type="entry name" value="Maternal embryonic leucine zipper kinase"/>
    <property type="match status" value="1"/>
</dbReference>
<dbReference type="PANTHER" id="PTHR24347">
    <property type="entry name" value="SERINE/THREONINE-PROTEIN KINASE"/>
    <property type="match status" value="1"/>
</dbReference>
<dbReference type="CDD" id="cd00051">
    <property type="entry name" value="EFh"/>
    <property type="match status" value="1"/>
</dbReference>
<dbReference type="PROSITE" id="PS00108">
    <property type="entry name" value="PROTEIN_KINASE_ST"/>
    <property type="match status" value="1"/>
</dbReference>
<feature type="region of interest" description="Disordered" evidence="10">
    <location>
        <begin position="213"/>
        <end position="242"/>
    </location>
</feature>
<dbReference type="InterPro" id="IPR011009">
    <property type="entry name" value="Kinase-like_dom_sf"/>
</dbReference>
<dbReference type="GO" id="GO:0004674">
    <property type="term" value="F:protein serine/threonine kinase activity"/>
    <property type="evidence" value="ECO:0007669"/>
    <property type="project" value="UniProtKB-KW"/>
</dbReference>
<evidence type="ECO:0000256" key="7">
    <source>
        <dbReference type="ARBA" id="ARBA00022840"/>
    </source>
</evidence>
<organism evidence="14 15">
    <name type="scientific">Euplotes crassus</name>
    <dbReference type="NCBI Taxonomy" id="5936"/>
    <lineage>
        <taxon>Eukaryota</taxon>
        <taxon>Sar</taxon>
        <taxon>Alveolata</taxon>
        <taxon>Ciliophora</taxon>
        <taxon>Intramacronucleata</taxon>
        <taxon>Spirotrichea</taxon>
        <taxon>Hypotrichia</taxon>
        <taxon>Euplotida</taxon>
        <taxon>Euplotidae</taxon>
        <taxon>Moneuplotes</taxon>
    </lineage>
</organism>
<dbReference type="InterPro" id="IPR001849">
    <property type="entry name" value="PH_domain"/>
</dbReference>
<dbReference type="SMART" id="SM00233">
    <property type="entry name" value="PH"/>
    <property type="match status" value="1"/>
</dbReference>
<dbReference type="InterPro" id="IPR018247">
    <property type="entry name" value="EF_Hand_1_Ca_BS"/>
</dbReference>
<keyword evidence="15" id="KW-1185">Reference proteome</keyword>
<dbReference type="PROSITE" id="PS50222">
    <property type="entry name" value="EF_HAND_2"/>
    <property type="match status" value="2"/>
</dbReference>
<dbReference type="GO" id="GO:0005524">
    <property type="term" value="F:ATP binding"/>
    <property type="evidence" value="ECO:0007669"/>
    <property type="project" value="UniProtKB-UniRule"/>
</dbReference>
<dbReference type="Pfam" id="PF00169">
    <property type="entry name" value="PH"/>
    <property type="match status" value="1"/>
</dbReference>
<dbReference type="CDD" id="cd05117">
    <property type="entry name" value="STKc_CAMK"/>
    <property type="match status" value="1"/>
</dbReference>
<dbReference type="InterPro" id="IPR002048">
    <property type="entry name" value="EF_hand_dom"/>
</dbReference>
<evidence type="ECO:0000256" key="4">
    <source>
        <dbReference type="ARBA" id="ARBA00022741"/>
    </source>
</evidence>
<evidence type="ECO:0000259" key="11">
    <source>
        <dbReference type="PROSITE" id="PS50003"/>
    </source>
</evidence>
<evidence type="ECO:0000313" key="14">
    <source>
        <dbReference type="EMBL" id="CAI2385639.1"/>
    </source>
</evidence>
<dbReference type="SMART" id="SM00220">
    <property type="entry name" value="S_TKc"/>
    <property type="match status" value="1"/>
</dbReference>
<feature type="region of interest" description="Disordered" evidence="10">
    <location>
        <begin position="262"/>
        <end position="297"/>
    </location>
</feature>
<name>A0AAD2D8V5_EUPCR</name>
<dbReference type="InterPro" id="IPR011992">
    <property type="entry name" value="EF-hand-dom_pair"/>
</dbReference>
<evidence type="ECO:0000256" key="6">
    <source>
        <dbReference type="ARBA" id="ARBA00022837"/>
    </source>
</evidence>
<feature type="binding site" evidence="9">
    <location>
        <position position="526"/>
    </location>
    <ligand>
        <name>ATP</name>
        <dbReference type="ChEBI" id="CHEBI:30616"/>
    </ligand>
</feature>
<dbReference type="Gene3D" id="1.10.510.10">
    <property type="entry name" value="Transferase(Phosphotransferase) domain 1"/>
    <property type="match status" value="1"/>
</dbReference>
<dbReference type="EMBL" id="CAMPGE010028084">
    <property type="protein sequence ID" value="CAI2385639.1"/>
    <property type="molecule type" value="Genomic_DNA"/>
</dbReference>
<dbReference type="Proteomes" id="UP001295684">
    <property type="component" value="Unassembled WGS sequence"/>
</dbReference>
<keyword evidence="6" id="KW-0106">Calcium</keyword>
<dbReference type="SUPFAM" id="SSF50729">
    <property type="entry name" value="PH domain-like"/>
    <property type="match status" value="1"/>
</dbReference>
<evidence type="ECO:0000256" key="9">
    <source>
        <dbReference type="PROSITE-ProRule" id="PRU10141"/>
    </source>
</evidence>
<comment type="similarity">
    <text evidence="8">Belongs to the protein kinase superfamily. Ser/Thr protein kinase family. CDPK subfamily.</text>
</comment>
<evidence type="ECO:0000256" key="2">
    <source>
        <dbReference type="ARBA" id="ARBA00022527"/>
    </source>
</evidence>
<dbReference type="AlphaFoldDB" id="A0AAD2D8V5"/>
<sequence>MKSRVEMLNDSLVETEHFQKNIVLPYFKDIYKDLASRSENPEKGIEKINLLQYCELPGVYGDRIFAILDTDGSGFIELKEFLVGFFRVYCSDFETNMKLAFEFYDFDKDGFITEDDVSLVLSYADIHTQNEEVDEEEAKTHDFKDRIENQKEIGKIIETMFKKKDKLNYKEFKDFNTSKSSETILCVLKALKQNIPCTDNFYKYLKDYRKDMGARSASPPENMTSSPIANPNSKTFKATSPSSGDIKNKSFLWNAAKKIKSPDASTKHDSSIPTKEELEENVAKNATKLKNPKDHRKERLLRQATIKEEDKEKDVSSKAIRMKNRTKLRIDSKAAEESGSFTTEIMSPTSYLSKGETVSKICVCGRNDLEEGKDYCFECEENQGHEAISGYMYRKTKDKSRIKKYFYKIIGTEMYSFKSEESKSHKTMHSMLGVYISEEPSEKMSDSNGKNLTLYPIKLVFPHKYRMYYFLNDEEKADWVKALRGAAGYRSVSDYYDVSKKVLGKGKFGIVKLAEHKKTGKEVAIKMVSKTQMSPEDLELQRNEIEILKVCQHPSIIRLLDIFENETDIYLVMEYMKGGDLFDYLQRRDFTVPESLACNFAHQIATAIFYLHSYGVAHRDLKPENIIVSDDSEHPEIKITDFGLSKIVGPKETSKEPFGTLSYAAPEILQGLQYNKAVDIWSFGIIVFLILSGCLPFDDDDDKLTAHNTVYKDPDLYGDHMKGVSKEAISLIKACLEKKPDERIKIMKILEHKWFSSANKELTALRKGADKAGEAFKAYTSSLHYKSDEDSDN</sequence>
<gene>
    <name evidence="14" type="ORF">ECRASSUSDP1_LOCUS27219</name>
</gene>
<protein>
    <submittedName>
        <fullName evidence="14">Uncharacterized protein</fullName>
    </submittedName>
</protein>
<comment type="subunit">
    <text evidence="1">Monomer.</text>
</comment>
<dbReference type="SUPFAM" id="SSF47473">
    <property type="entry name" value="EF-hand"/>
    <property type="match status" value="1"/>
</dbReference>
<accession>A0AAD2D8V5</accession>
<evidence type="ECO:0000256" key="10">
    <source>
        <dbReference type="SAM" id="MobiDB-lite"/>
    </source>
</evidence>
<keyword evidence="4 9" id="KW-0547">Nucleotide-binding</keyword>
<keyword evidence="2" id="KW-0723">Serine/threonine-protein kinase</keyword>
<dbReference type="SUPFAM" id="SSF56112">
    <property type="entry name" value="Protein kinase-like (PK-like)"/>
    <property type="match status" value="1"/>
</dbReference>